<protein>
    <submittedName>
        <fullName evidence="1">Uncharacterized protein</fullName>
    </submittedName>
</protein>
<name>C6C203_MARSD</name>
<dbReference type="Proteomes" id="UP000002601">
    <property type="component" value="Chromosome"/>
</dbReference>
<dbReference type="EMBL" id="CP001649">
    <property type="protein sequence ID" value="ACS79399.1"/>
    <property type="molecule type" value="Genomic_DNA"/>
</dbReference>
<reference evidence="1 2" key="1">
    <citation type="submission" date="2009-06" db="EMBL/GenBank/DDBJ databases">
        <title>Complete sequence of Desulfovibrio salexigens DSM 2638.</title>
        <authorList>
            <consortium name="US DOE Joint Genome Institute"/>
            <person name="Lucas S."/>
            <person name="Copeland A."/>
            <person name="Lapidus A."/>
            <person name="Glavina del Rio T."/>
            <person name="Tice H."/>
            <person name="Bruce D."/>
            <person name="Goodwin L."/>
            <person name="Pitluck S."/>
            <person name="Munk A.C."/>
            <person name="Brettin T."/>
            <person name="Detter J.C."/>
            <person name="Han C."/>
            <person name="Tapia R."/>
            <person name="Larimer F."/>
            <person name="Land M."/>
            <person name="Hauser L."/>
            <person name="Kyrpides N."/>
            <person name="Anderson I."/>
            <person name="Wall J.D."/>
            <person name="Arkin A.P."/>
            <person name="Dehal P."/>
            <person name="Chivian D."/>
            <person name="Giles B."/>
            <person name="Hazen T.C."/>
        </authorList>
    </citation>
    <scope>NUCLEOTIDE SEQUENCE [LARGE SCALE GENOMIC DNA]</scope>
    <source>
        <strain evidence="2">ATCC 14822 / DSM 2638 / NCIMB 8403 / VKM B-1763</strain>
    </source>
</reference>
<dbReference type="RefSeq" id="WP_015851217.1">
    <property type="nucleotide sequence ID" value="NC_012881.1"/>
</dbReference>
<dbReference type="OrthoDB" id="5453478at2"/>
<proteinExistence type="predicted"/>
<evidence type="ECO:0000313" key="1">
    <source>
        <dbReference type="EMBL" id="ACS79399.1"/>
    </source>
</evidence>
<dbReference type="HOGENOM" id="CLU_116287_0_0_7"/>
<dbReference type="eggNOG" id="ENOG5033W9T">
    <property type="taxonomic scope" value="Bacteria"/>
</dbReference>
<evidence type="ECO:0000313" key="2">
    <source>
        <dbReference type="Proteomes" id="UP000002601"/>
    </source>
</evidence>
<dbReference type="STRING" id="526222.Desal_1337"/>
<organism evidence="1 2">
    <name type="scientific">Maridesulfovibrio salexigens (strain ATCC 14822 / DSM 2638 / NCIMB 8403 / VKM B-1763)</name>
    <name type="common">Desulfovibrio salexigens</name>
    <dbReference type="NCBI Taxonomy" id="526222"/>
    <lineage>
        <taxon>Bacteria</taxon>
        <taxon>Pseudomonadati</taxon>
        <taxon>Thermodesulfobacteriota</taxon>
        <taxon>Desulfovibrionia</taxon>
        <taxon>Desulfovibrionales</taxon>
        <taxon>Desulfovibrionaceae</taxon>
        <taxon>Maridesulfovibrio</taxon>
    </lineage>
</organism>
<sequence length="201" mass="21572">MKLVSGVGELGIPTMFAEAKRRIILHAAVYGPFSKSEVHIQGLEKALSRTGFNSLDVIAVQPGSENGWDNSFLTALRFGISRQSVDDELELSQSFLVELAERHPEKVNVFPAGNLPCLPLVIVDDTICFGQYAHSCVHAPQGFWGCVEADVEKLFSWAESGSVPVGAGADEIAAFRLVSECSRAMKCSVNVEGGDDGCARA</sequence>
<accession>C6C203</accession>
<dbReference type="KEGG" id="dsa:Desal_1337"/>
<gene>
    <name evidence="1" type="ordered locus">Desal_1337</name>
</gene>
<keyword evidence="2" id="KW-1185">Reference proteome</keyword>
<dbReference type="AlphaFoldDB" id="C6C203"/>